<comment type="subcellular location">
    <subcellularLocation>
        <location evidence="1">Membrane</location>
    </subcellularLocation>
    <subcellularLocation>
        <location evidence="5">Mitochondrion inner membrane</location>
        <topology evidence="5">Multi-pass membrane protein</topology>
    </subcellularLocation>
</comment>
<keyword evidence="4" id="KW-0472">Membrane</keyword>
<proteinExistence type="inferred from homology"/>
<dbReference type="InterPro" id="IPR045214">
    <property type="entry name" value="Surf1/Surf4"/>
</dbReference>
<dbReference type="CDD" id="cd06662">
    <property type="entry name" value="SURF1"/>
    <property type="match status" value="1"/>
</dbReference>
<reference evidence="7" key="1">
    <citation type="submission" date="2020-06" db="EMBL/GenBank/DDBJ databases">
        <authorList>
            <consortium name="Plant Systems Biology data submission"/>
        </authorList>
    </citation>
    <scope>NUCLEOTIDE SEQUENCE</scope>
    <source>
        <strain evidence="7">D6</strain>
    </source>
</reference>
<accession>A0A9N8EQ34</accession>
<keyword evidence="8" id="KW-1185">Reference proteome</keyword>
<dbReference type="GO" id="GO:0005743">
    <property type="term" value="C:mitochondrial inner membrane"/>
    <property type="evidence" value="ECO:0007669"/>
    <property type="project" value="UniProtKB-SubCell"/>
</dbReference>
<keyword evidence="3" id="KW-1133">Transmembrane helix</keyword>
<feature type="region of interest" description="Disordered" evidence="6">
    <location>
        <begin position="89"/>
        <end position="110"/>
    </location>
</feature>
<organism evidence="7 8">
    <name type="scientific">Seminavis robusta</name>
    <dbReference type="NCBI Taxonomy" id="568900"/>
    <lineage>
        <taxon>Eukaryota</taxon>
        <taxon>Sar</taxon>
        <taxon>Stramenopiles</taxon>
        <taxon>Ochrophyta</taxon>
        <taxon>Bacillariophyta</taxon>
        <taxon>Bacillariophyceae</taxon>
        <taxon>Bacillariophycidae</taxon>
        <taxon>Naviculales</taxon>
        <taxon>Naviculaceae</taxon>
        <taxon>Seminavis</taxon>
    </lineage>
</organism>
<dbReference type="OrthoDB" id="10040024at2759"/>
<comment type="function">
    <text evidence="5">Probably involved in the biogenesis of the COX complex.</text>
</comment>
<protein>
    <recommendedName>
        <fullName evidence="5">SURF1-like protein</fullName>
    </recommendedName>
</protein>
<evidence type="ECO:0000256" key="3">
    <source>
        <dbReference type="ARBA" id="ARBA00022989"/>
    </source>
</evidence>
<evidence type="ECO:0000313" key="7">
    <source>
        <dbReference type="EMBL" id="CAB9522635.1"/>
    </source>
</evidence>
<evidence type="ECO:0000313" key="8">
    <source>
        <dbReference type="Proteomes" id="UP001153069"/>
    </source>
</evidence>
<comment type="similarity">
    <text evidence="5">Belongs to the SURF1 family.</text>
</comment>
<evidence type="ECO:0000256" key="4">
    <source>
        <dbReference type="ARBA" id="ARBA00023136"/>
    </source>
</evidence>
<evidence type="ECO:0000256" key="2">
    <source>
        <dbReference type="ARBA" id="ARBA00022692"/>
    </source>
</evidence>
<dbReference type="InterPro" id="IPR002994">
    <property type="entry name" value="Surf1/Shy1"/>
</dbReference>
<dbReference type="PROSITE" id="PS50895">
    <property type="entry name" value="SURF1"/>
    <property type="match status" value="1"/>
</dbReference>
<dbReference type="Pfam" id="PF02104">
    <property type="entry name" value="SURF1"/>
    <property type="match status" value="1"/>
</dbReference>
<evidence type="ECO:0000256" key="1">
    <source>
        <dbReference type="ARBA" id="ARBA00004370"/>
    </source>
</evidence>
<dbReference type="Proteomes" id="UP001153069">
    <property type="component" value="Unassembled WGS sequence"/>
</dbReference>
<evidence type="ECO:0000256" key="5">
    <source>
        <dbReference type="RuleBase" id="RU363076"/>
    </source>
</evidence>
<keyword evidence="5" id="KW-0999">Mitochondrion inner membrane</keyword>
<dbReference type="PANTHER" id="PTHR23427">
    <property type="entry name" value="SURFEIT LOCUS PROTEIN"/>
    <property type="match status" value="1"/>
</dbReference>
<keyword evidence="5" id="KW-0496">Mitochondrion</keyword>
<dbReference type="PANTHER" id="PTHR23427:SF2">
    <property type="entry name" value="SURFEIT LOCUS PROTEIN 1"/>
    <property type="match status" value="1"/>
</dbReference>
<sequence length="295" mass="32907">MAAAPQQALSSGGKVLFGSLCAGTFVLGVWQTQRFFEKQVLTTAREEQMQQAPLTSLTAAMHLRQETPFRRWQVTGQFVHKGEVLVGPRGLPPGALPKKTTPSRGVMGDSSAGTGPQGYFVVTPFEITEEDATSKSTRTVLVNRGWIPKEFIDQTTNTKGLWSRPEGSCMISAIPIQFEEPKWLKPQHDFSKRPLRLIFYDGDAFKVVLEQIRDDNNNPRNKVTEEEESLILLTQIKDTDHQKDVKKLAFPLQSPADQVGEYKISPLIHAGYATTWFGLSGAGLYMTRKLLTRGR</sequence>
<gene>
    <name evidence="7" type="ORF">SEMRO_1325_G262900.1</name>
</gene>
<comment type="caution">
    <text evidence="7">The sequence shown here is derived from an EMBL/GenBank/DDBJ whole genome shotgun (WGS) entry which is preliminary data.</text>
</comment>
<dbReference type="AlphaFoldDB" id="A0A9N8EQ34"/>
<dbReference type="EMBL" id="CAICTM010001323">
    <property type="protein sequence ID" value="CAB9522635.1"/>
    <property type="molecule type" value="Genomic_DNA"/>
</dbReference>
<evidence type="ECO:0000256" key="6">
    <source>
        <dbReference type="SAM" id="MobiDB-lite"/>
    </source>
</evidence>
<keyword evidence="2" id="KW-0812">Transmembrane</keyword>
<name>A0A9N8EQ34_9STRA</name>